<protein>
    <submittedName>
        <fullName evidence="3">Prepilin-type N-terminal cleavage/methylation domain-containing protein</fullName>
    </submittedName>
</protein>
<evidence type="ECO:0000313" key="3">
    <source>
        <dbReference type="EMBL" id="MBI2877094.1"/>
    </source>
</evidence>
<evidence type="ECO:0000256" key="2">
    <source>
        <dbReference type="SAM" id="Phobius"/>
    </source>
</evidence>
<dbReference type="PROSITE" id="PS00409">
    <property type="entry name" value="PROKAR_NTER_METHYL"/>
    <property type="match status" value="1"/>
</dbReference>
<dbReference type="NCBIfam" id="TIGR02532">
    <property type="entry name" value="IV_pilin_GFxxxE"/>
    <property type="match status" value="1"/>
</dbReference>
<reference evidence="3" key="1">
    <citation type="submission" date="2020-07" db="EMBL/GenBank/DDBJ databases">
        <title>Huge and variable diversity of episymbiotic CPR bacteria and DPANN archaea in groundwater ecosystems.</title>
        <authorList>
            <person name="He C.Y."/>
            <person name="Keren R."/>
            <person name="Whittaker M."/>
            <person name="Farag I.F."/>
            <person name="Doudna J."/>
            <person name="Cate J.H.D."/>
            <person name="Banfield J.F."/>
        </authorList>
    </citation>
    <scope>NUCLEOTIDE SEQUENCE</scope>
    <source>
        <strain evidence="3">NC_groundwater_672_Ag_B-0.1um_62_36</strain>
    </source>
</reference>
<keyword evidence="2" id="KW-0812">Transmembrane</keyword>
<proteinExistence type="predicted"/>
<keyword evidence="2" id="KW-0472">Membrane</keyword>
<dbReference type="Pfam" id="PF07963">
    <property type="entry name" value="N_methyl"/>
    <property type="match status" value="1"/>
</dbReference>
<sequence>MEKMRYPEGGFTLIEVFISLAITGLIMTSAYGLFIGQNKSYQAQQDTIRLFREAQNAMGILAKDLRMTGYGVPQAASRITVANGTTLTVSGNFRRVSTTLSAVAASGQTALPVQGITGFAVGDAIWITNGTNSESKTISGISGGGSPSLTVNSSLSNSYNAASMVHQNRTLTYTYTGGAFPGPSRGGRPRPCSRTSRPSPSPIRTRGPRARRTSGRSRSP</sequence>
<name>A0A932FZ41_UNCTE</name>
<evidence type="ECO:0000256" key="1">
    <source>
        <dbReference type="SAM" id="MobiDB-lite"/>
    </source>
</evidence>
<feature type="transmembrane region" description="Helical" evidence="2">
    <location>
        <begin position="12"/>
        <end position="34"/>
    </location>
</feature>
<feature type="compositionally biased region" description="Basic residues" evidence="1">
    <location>
        <begin position="206"/>
        <end position="220"/>
    </location>
</feature>
<keyword evidence="2" id="KW-1133">Transmembrane helix</keyword>
<feature type="region of interest" description="Disordered" evidence="1">
    <location>
        <begin position="176"/>
        <end position="220"/>
    </location>
</feature>
<dbReference type="InterPro" id="IPR012902">
    <property type="entry name" value="N_methyl_site"/>
</dbReference>
<accession>A0A932FZ41</accession>
<dbReference type="AlphaFoldDB" id="A0A932FZ41"/>
<dbReference type="Proteomes" id="UP000769766">
    <property type="component" value="Unassembled WGS sequence"/>
</dbReference>
<gene>
    <name evidence="3" type="ORF">HYY20_09460</name>
</gene>
<feature type="compositionally biased region" description="Low complexity" evidence="1">
    <location>
        <begin position="189"/>
        <end position="205"/>
    </location>
</feature>
<organism evidence="3 4">
    <name type="scientific">Tectimicrobiota bacterium</name>
    <dbReference type="NCBI Taxonomy" id="2528274"/>
    <lineage>
        <taxon>Bacteria</taxon>
        <taxon>Pseudomonadati</taxon>
        <taxon>Nitrospinota/Tectimicrobiota group</taxon>
        <taxon>Candidatus Tectimicrobiota</taxon>
    </lineage>
</organism>
<comment type="caution">
    <text evidence="3">The sequence shown here is derived from an EMBL/GenBank/DDBJ whole genome shotgun (WGS) entry which is preliminary data.</text>
</comment>
<evidence type="ECO:0000313" key="4">
    <source>
        <dbReference type="Proteomes" id="UP000769766"/>
    </source>
</evidence>
<dbReference type="EMBL" id="JACPRF010000284">
    <property type="protein sequence ID" value="MBI2877094.1"/>
    <property type="molecule type" value="Genomic_DNA"/>
</dbReference>